<evidence type="ECO:0000256" key="11">
    <source>
        <dbReference type="ARBA" id="ARBA00029766"/>
    </source>
</evidence>
<dbReference type="Gene3D" id="3.30.70.560">
    <property type="entry name" value="7,8-Dihydro-6-hydroxymethylpterin-pyrophosphokinase HPPK"/>
    <property type="match status" value="1"/>
</dbReference>
<evidence type="ECO:0000256" key="9">
    <source>
        <dbReference type="ARBA" id="ARBA00022909"/>
    </source>
</evidence>
<gene>
    <name evidence="14" type="primary">folK</name>
    <name evidence="14" type="ORF">H0I76_12770</name>
</gene>
<feature type="domain" description="7,8-dihydro-6-hydroxymethylpterin-pyrophosphokinase" evidence="13">
    <location>
        <begin position="92"/>
        <end position="103"/>
    </location>
</feature>
<evidence type="ECO:0000313" key="14">
    <source>
        <dbReference type="EMBL" id="MBK0400065.1"/>
    </source>
</evidence>
<dbReference type="GO" id="GO:0016301">
    <property type="term" value="F:kinase activity"/>
    <property type="evidence" value="ECO:0007669"/>
    <property type="project" value="UniProtKB-KW"/>
</dbReference>
<proteinExistence type="inferred from homology"/>
<name>A0A8J7M945_9RHOB</name>
<dbReference type="GO" id="GO:0005524">
    <property type="term" value="F:ATP binding"/>
    <property type="evidence" value="ECO:0007669"/>
    <property type="project" value="UniProtKB-KW"/>
</dbReference>
<evidence type="ECO:0000259" key="13">
    <source>
        <dbReference type="PROSITE" id="PS00794"/>
    </source>
</evidence>
<evidence type="ECO:0000256" key="6">
    <source>
        <dbReference type="ARBA" id="ARBA00022741"/>
    </source>
</evidence>
<dbReference type="Pfam" id="PF01288">
    <property type="entry name" value="HPPK"/>
    <property type="match status" value="1"/>
</dbReference>
<comment type="pathway">
    <text evidence="1">Cofactor biosynthesis; tetrahydrofolate biosynthesis; 2-amino-4-hydroxy-6-hydroxymethyl-7,8-dihydropteridine diphosphate from 7,8-dihydroneopterin triphosphate: step 4/4.</text>
</comment>
<keyword evidence="15" id="KW-1185">Reference proteome</keyword>
<keyword evidence="9" id="KW-0289">Folate biosynthesis</keyword>
<dbReference type="SUPFAM" id="SSF55083">
    <property type="entry name" value="6-hydroxymethyl-7,8-dihydropterin pyrophosphokinase, HPPK"/>
    <property type="match status" value="1"/>
</dbReference>
<evidence type="ECO:0000256" key="12">
    <source>
        <dbReference type="ARBA" id="ARBA00033413"/>
    </source>
</evidence>
<dbReference type="GO" id="GO:0046656">
    <property type="term" value="P:folic acid biosynthetic process"/>
    <property type="evidence" value="ECO:0007669"/>
    <property type="project" value="UniProtKB-KW"/>
</dbReference>
<dbReference type="PROSITE" id="PS00794">
    <property type="entry name" value="HPPK"/>
    <property type="match status" value="1"/>
</dbReference>
<evidence type="ECO:0000256" key="8">
    <source>
        <dbReference type="ARBA" id="ARBA00022840"/>
    </source>
</evidence>
<evidence type="ECO:0000256" key="5">
    <source>
        <dbReference type="ARBA" id="ARBA00022679"/>
    </source>
</evidence>
<sequence length="187" mass="20185">MPTALIALGANIPSGNADIKATLCLALAILKDSDGIDAIQPSRWFRTPAFPPGSGPDFVNGAARVETGLEPAELLERLHAVEETLGRRRKARWAPRVCDLDLIAMGDAMLPDAQTVRDWIALDLGKAQTLVPPRLILPHPRLHERAFVLVPLADIAPEWRHPLTGRSVAEMLAALPEAARAEVVALP</sequence>
<keyword evidence="6" id="KW-0547">Nucleotide-binding</keyword>
<dbReference type="EMBL" id="JAEHHL010000007">
    <property type="protein sequence ID" value="MBK0400065.1"/>
    <property type="molecule type" value="Genomic_DNA"/>
</dbReference>
<reference evidence="14" key="1">
    <citation type="submission" date="2020-12" db="EMBL/GenBank/DDBJ databases">
        <title>Bacterial taxonomy.</title>
        <authorList>
            <person name="Pan X."/>
        </authorList>
    </citation>
    <scope>NUCLEOTIDE SEQUENCE</scope>
    <source>
        <strain evidence="14">M0105</strain>
    </source>
</reference>
<evidence type="ECO:0000256" key="10">
    <source>
        <dbReference type="ARBA" id="ARBA00029409"/>
    </source>
</evidence>
<accession>A0A8J7M945</accession>
<dbReference type="GO" id="GO:0046654">
    <property type="term" value="P:tetrahydrofolate biosynthetic process"/>
    <property type="evidence" value="ECO:0007669"/>
    <property type="project" value="UniProtKB-UniPathway"/>
</dbReference>
<organism evidence="14 15">
    <name type="scientific">Thermohalobaculum xanthum</name>
    <dbReference type="NCBI Taxonomy" id="2753746"/>
    <lineage>
        <taxon>Bacteria</taxon>
        <taxon>Pseudomonadati</taxon>
        <taxon>Pseudomonadota</taxon>
        <taxon>Alphaproteobacteria</taxon>
        <taxon>Rhodobacterales</taxon>
        <taxon>Paracoccaceae</taxon>
        <taxon>Thermohalobaculum</taxon>
    </lineage>
</organism>
<dbReference type="PANTHER" id="PTHR43071:SF1">
    <property type="entry name" value="2-AMINO-4-HYDROXY-6-HYDROXYMETHYLDIHYDROPTERIDINE PYROPHOSPHOKINASE"/>
    <property type="match status" value="1"/>
</dbReference>
<evidence type="ECO:0000256" key="7">
    <source>
        <dbReference type="ARBA" id="ARBA00022777"/>
    </source>
</evidence>
<evidence type="ECO:0000256" key="4">
    <source>
        <dbReference type="ARBA" id="ARBA00016218"/>
    </source>
</evidence>
<comment type="function">
    <text evidence="10">Catalyzes the transfer of pyrophosphate from adenosine triphosphate (ATP) to 6-hydroxymethyl-7,8-dihydropterin, an enzymatic step in folate biosynthesis pathway.</text>
</comment>
<evidence type="ECO:0000256" key="1">
    <source>
        <dbReference type="ARBA" id="ARBA00005051"/>
    </source>
</evidence>
<protein>
    <recommendedName>
        <fullName evidence="4">2-amino-4-hydroxy-6-hydroxymethyldihydropteridine pyrophosphokinase</fullName>
        <ecNumber evidence="3">2.7.6.3</ecNumber>
    </recommendedName>
    <alternativeName>
        <fullName evidence="11">6-hydroxymethyl-7,8-dihydropterin pyrophosphokinase</fullName>
    </alternativeName>
    <alternativeName>
        <fullName evidence="12">7,8-dihydro-6-hydroxymethylpterin-pyrophosphokinase</fullName>
    </alternativeName>
</protein>
<evidence type="ECO:0000256" key="2">
    <source>
        <dbReference type="ARBA" id="ARBA00005810"/>
    </source>
</evidence>
<keyword evidence="8" id="KW-0067">ATP-binding</keyword>
<evidence type="ECO:0000256" key="3">
    <source>
        <dbReference type="ARBA" id="ARBA00013253"/>
    </source>
</evidence>
<dbReference type="UniPathway" id="UPA00077">
    <property type="reaction ID" value="UER00155"/>
</dbReference>
<dbReference type="Proteomes" id="UP000655420">
    <property type="component" value="Unassembled WGS sequence"/>
</dbReference>
<dbReference type="NCBIfam" id="TIGR01498">
    <property type="entry name" value="folK"/>
    <property type="match status" value="1"/>
</dbReference>
<dbReference type="CDD" id="cd00483">
    <property type="entry name" value="HPPK"/>
    <property type="match status" value="1"/>
</dbReference>
<comment type="similarity">
    <text evidence="2">Belongs to the HPPK family.</text>
</comment>
<dbReference type="InterPro" id="IPR035907">
    <property type="entry name" value="Hppk_sf"/>
</dbReference>
<dbReference type="PANTHER" id="PTHR43071">
    <property type="entry name" value="2-AMINO-4-HYDROXY-6-HYDROXYMETHYLDIHYDROPTERIDINE PYROPHOSPHOKINASE"/>
    <property type="match status" value="1"/>
</dbReference>
<dbReference type="GO" id="GO:0003848">
    <property type="term" value="F:2-amino-4-hydroxy-6-hydroxymethyldihydropteridine diphosphokinase activity"/>
    <property type="evidence" value="ECO:0007669"/>
    <property type="project" value="UniProtKB-EC"/>
</dbReference>
<keyword evidence="5 14" id="KW-0808">Transferase</keyword>
<evidence type="ECO:0000313" key="15">
    <source>
        <dbReference type="Proteomes" id="UP000655420"/>
    </source>
</evidence>
<dbReference type="InterPro" id="IPR000550">
    <property type="entry name" value="Hppk"/>
</dbReference>
<keyword evidence="7" id="KW-0418">Kinase</keyword>
<comment type="caution">
    <text evidence="14">The sequence shown here is derived from an EMBL/GenBank/DDBJ whole genome shotgun (WGS) entry which is preliminary data.</text>
</comment>
<dbReference type="AlphaFoldDB" id="A0A8J7M945"/>
<dbReference type="EC" id="2.7.6.3" evidence="3"/>